<gene>
    <name evidence="1" type="ORF">DPPLL_01980</name>
</gene>
<evidence type="ECO:0008006" key="3">
    <source>
        <dbReference type="Google" id="ProtNLM"/>
    </source>
</evidence>
<protein>
    <recommendedName>
        <fullName evidence="3">DUF4403 family protein</fullName>
    </recommendedName>
</protein>
<accession>A0ABM7W4K5</accession>
<name>A0ABM7W4K5_9BACT</name>
<evidence type="ECO:0000313" key="1">
    <source>
        <dbReference type="EMBL" id="BDD85833.1"/>
    </source>
</evidence>
<dbReference type="RefSeq" id="WP_284152961.1">
    <property type="nucleotide sequence ID" value="NZ_AP025516.1"/>
</dbReference>
<evidence type="ECO:0000313" key="2">
    <source>
        <dbReference type="Proteomes" id="UP000830055"/>
    </source>
</evidence>
<sequence>MRPATLPIVIMLLIIFFGTPAVGAGTLVTLHLPEAVLTNIITDAMPLPIDPQNESIHGAITIQRISNLHLKDRSVTATIGLSATDLQVNTNVAGHQIRLNVGSVQTDFGLTATLRFNPTDRTLFFRPEVRPLGAPGQSSSNDIAVLLAGVFNGREIPITIDRLQPLVTNTGSKELTVELQLTDIAVVPEALVLSFHPAVSTSVAATP</sequence>
<organism evidence="1 2">
    <name type="scientific">Desulfofustis limnaeus</name>
    <dbReference type="NCBI Taxonomy" id="2740163"/>
    <lineage>
        <taxon>Bacteria</taxon>
        <taxon>Pseudomonadati</taxon>
        <taxon>Thermodesulfobacteriota</taxon>
        <taxon>Desulfobulbia</taxon>
        <taxon>Desulfobulbales</taxon>
        <taxon>Desulfocapsaceae</taxon>
        <taxon>Desulfofustis</taxon>
    </lineage>
</organism>
<dbReference type="Proteomes" id="UP000830055">
    <property type="component" value="Chromosome"/>
</dbReference>
<dbReference type="EMBL" id="AP025516">
    <property type="protein sequence ID" value="BDD85833.1"/>
    <property type="molecule type" value="Genomic_DNA"/>
</dbReference>
<keyword evidence="2" id="KW-1185">Reference proteome</keyword>
<reference evidence="1 2" key="1">
    <citation type="submission" date="2022-01" db="EMBL/GenBank/DDBJ databases">
        <title>Desulfofustis limnae sp. nov., a novel mesophilic sulfate-reducing bacterium isolated from marsh soil.</title>
        <authorList>
            <person name="Watanabe M."/>
            <person name="Takahashi A."/>
            <person name="Kojima H."/>
            <person name="Fukui M."/>
        </authorList>
    </citation>
    <scope>NUCLEOTIDE SEQUENCE [LARGE SCALE GENOMIC DNA]</scope>
    <source>
        <strain evidence="1 2">PPLL</strain>
    </source>
</reference>
<proteinExistence type="predicted"/>